<organism evidence="17 18">
    <name type="scientific">Salinomyces thailandicus</name>
    <dbReference type="NCBI Taxonomy" id="706561"/>
    <lineage>
        <taxon>Eukaryota</taxon>
        <taxon>Fungi</taxon>
        <taxon>Dikarya</taxon>
        <taxon>Ascomycota</taxon>
        <taxon>Pezizomycotina</taxon>
        <taxon>Dothideomycetes</taxon>
        <taxon>Dothideomycetidae</taxon>
        <taxon>Mycosphaerellales</taxon>
        <taxon>Teratosphaeriaceae</taxon>
        <taxon>Salinomyces</taxon>
    </lineage>
</organism>
<evidence type="ECO:0000256" key="2">
    <source>
        <dbReference type="ARBA" id="ARBA00004979"/>
    </source>
</evidence>
<proteinExistence type="inferred from homology"/>
<comment type="similarity">
    <text evidence="3">Belongs to the threonine synthase family.</text>
</comment>
<dbReference type="PROSITE" id="PS00165">
    <property type="entry name" value="DEHYDRATASE_SER_THR"/>
    <property type="match status" value="1"/>
</dbReference>
<dbReference type="GO" id="GO:0032259">
    <property type="term" value="P:methylation"/>
    <property type="evidence" value="ECO:0007669"/>
    <property type="project" value="UniProtKB-KW"/>
</dbReference>
<dbReference type="EC" id="4.2.3.1" evidence="4"/>
<keyword evidence="10" id="KW-0456">Lyase</keyword>
<dbReference type="InterPro" id="IPR001926">
    <property type="entry name" value="TrpB-like_PALP"/>
</dbReference>
<dbReference type="GO" id="GO:0030170">
    <property type="term" value="F:pyridoxal phosphate binding"/>
    <property type="evidence" value="ECO:0007669"/>
    <property type="project" value="InterPro"/>
</dbReference>
<dbReference type="NCBIfam" id="TIGR03439">
    <property type="entry name" value="methyl_EasF"/>
    <property type="match status" value="1"/>
</dbReference>
<name>A0A4U0UEA6_9PEZI</name>
<evidence type="ECO:0000259" key="16">
    <source>
        <dbReference type="Pfam" id="PF14821"/>
    </source>
</evidence>
<dbReference type="PANTHER" id="PTHR43397:SF1">
    <property type="entry name" value="ERGOTHIONEINE BIOSYNTHESIS PROTEIN 1"/>
    <property type="match status" value="1"/>
</dbReference>
<feature type="domain" description="Tryptophan synthase beta chain-like PALP" evidence="13">
    <location>
        <begin position="111"/>
        <end position="329"/>
    </location>
</feature>
<feature type="modified residue" description="N6-(pyridoxal phosphate)lysine" evidence="11">
    <location>
        <position position="122"/>
    </location>
</feature>
<keyword evidence="6" id="KW-0028">Amino-acid biosynthesis</keyword>
<reference evidence="17 18" key="1">
    <citation type="submission" date="2017-03" db="EMBL/GenBank/DDBJ databases">
        <title>Genomes of endolithic fungi from Antarctica.</title>
        <authorList>
            <person name="Coleine C."/>
            <person name="Masonjones S."/>
            <person name="Stajich J.E."/>
        </authorList>
    </citation>
    <scope>NUCLEOTIDE SEQUENCE [LARGE SCALE GENOMIC DNA]</scope>
    <source>
        <strain evidence="17 18">CCFEE 6315</strain>
    </source>
</reference>
<dbReference type="Pfam" id="PF10017">
    <property type="entry name" value="Methyltransf_33"/>
    <property type="match status" value="1"/>
</dbReference>
<dbReference type="InterPro" id="IPR017805">
    <property type="entry name" value="SAM_MeTrfase_EasF-type_put"/>
</dbReference>
<dbReference type="UniPathway" id="UPA00050">
    <property type="reaction ID" value="UER00065"/>
</dbReference>
<evidence type="ECO:0000256" key="9">
    <source>
        <dbReference type="ARBA" id="ARBA00022898"/>
    </source>
</evidence>
<dbReference type="InterPro" id="IPR004450">
    <property type="entry name" value="Thr_synthase-like"/>
</dbReference>
<feature type="domain" description="Sulfatase-modifying factor enzyme-like" evidence="14">
    <location>
        <begin position="1148"/>
        <end position="1265"/>
    </location>
</feature>
<gene>
    <name evidence="17" type="ORF">B0A50_00590</name>
</gene>
<dbReference type="InterPro" id="IPR019257">
    <property type="entry name" value="MeTrfase_dom"/>
</dbReference>
<keyword evidence="7" id="KW-0808">Transferase</keyword>
<dbReference type="GO" id="GO:0009088">
    <property type="term" value="P:threonine biosynthetic process"/>
    <property type="evidence" value="ECO:0007669"/>
    <property type="project" value="UniProtKB-UniPathway"/>
</dbReference>
<accession>A0A4U0UEA6</accession>
<feature type="domain" description="Sulfatase-modifying factor enzyme-like" evidence="14">
    <location>
        <begin position="1328"/>
        <end position="1431"/>
    </location>
</feature>
<keyword evidence="9 11" id="KW-0663">Pyridoxal phosphate</keyword>
<comment type="cofactor">
    <cofactor evidence="1 11">
        <name>pyridoxal 5'-phosphate</name>
        <dbReference type="ChEBI" id="CHEBI:597326"/>
    </cofactor>
</comment>
<evidence type="ECO:0000259" key="15">
    <source>
        <dbReference type="Pfam" id="PF10017"/>
    </source>
</evidence>
<dbReference type="FunFam" id="3.40.50.1100:FF:000024">
    <property type="entry name" value="Probable threonine synthase"/>
    <property type="match status" value="1"/>
</dbReference>
<feature type="compositionally biased region" description="Low complexity" evidence="12">
    <location>
        <begin position="433"/>
        <end position="450"/>
    </location>
</feature>
<dbReference type="Gene3D" id="3.40.50.150">
    <property type="entry name" value="Vaccinia Virus protein VP39"/>
    <property type="match status" value="1"/>
</dbReference>
<evidence type="ECO:0000259" key="14">
    <source>
        <dbReference type="Pfam" id="PF03781"/>
    </source>
</evidence>
<dbReference type="Gene3D" id="3.90.1380.10">
    <property type="entry name" value="Threonine synthase, N-terminal domain"/>
    <property type="match status" value="1"/>
</dbReference>
<dbReference type="InterPro" id="IPR029063">
    <property type="entry name" value="SAM-dependent_MTases_sf"/>
</dbReference>
<feature type="compositionally biased region" description="Low complexity" evidence="12">
    <location>
        <begin position="1309"/>
        <end position="1322"/>
    </location>
</feature>
<dbReference type="EMBL" id="NAJL01000002">
    <property type="protein sequence ID" value="TKA33754.1"/>
    <property type="molecule type" value="Genomic_DNA"/>
</dbReference>
<dbReference type="FunFam" id="3.90.1380.10:FF:000003">
    <property type="entry name" value="THR4p Threonine synthase"/>
    <property type="match status" value="1"/>
</dbReference>
<sequence>MTPKSAAQRYLSTRGGSYDFSFEDVVLKGLAADGGLFIPEEIPGLPSDWQSRWKDYSFEELAYEIYSLYISRDEIPEEDLKSLIHKSYSTFRAKDIAPTVTLDEDKKLHLLELFHGPTFAFKDVALQFLGNLFEYFLVRRNKGKAEEDAKREHLTVVGATSGDTGSAAIYGLRGKKDVSVFIMHPKGKVSPIQEAQMTTVLDPNVHNLAVEGTFDDCQDIVKALFADPDMNNTHRLAAVNSINWARILAQITYYFYAYFSLCRKYPDPTFRFIVPTGNFGDILAGYFATRMGVPADKLIIATNENDILHRFWKTGHYEKKPVHGHEAEGGLEEDGVKAHESGVRETLAPAMDILVSSNFERLLWFLAYRTSKIEETNHRRMEAGENVKGWLDQLKSEGGFGVSQEMLAAAKQDFDSERVSDKQTIQTIKDVYSQSSQPAPETAPATTGTQHKGHYILDPHSAIGIAASLRSITACQDSAQKTGGAEIHHVSLATAHPAKFSHAVELALRDVEGFSFNTVLPEQFVGLEEMEKRIIDSPADWEKVKEIVRKEVEAEVKGLEVGSFTHTLNVMDLYSRELLDILHPNEHRAWNLCECAPTPESGASKATHPSIVDIRTDTAGIELKQEILNGLKPNHGKEKTLPTLLLYDEEGLKLFERITYLKEYYLTNEEIEVLQKHAESIAERIPDGSMVVELGSGNLRKVKILLDALEKAGKNVTYYALDLMKSELERTLADVPQYQYVKCRGLLGTYDDGLAWLRNSENASMPKAILSMGSSIGNFNRDDAAGFLRQFAAILGPRDSLMIGMDACEDAQKVYQAYNDSDGLTHEFTMNGLKHANSLLGYDAFALNDWEAVGGYDEQSGRHQAFVVPKRDVVVEGVNLTRGEKVRIEESYKYNAAQAKDLWHGANVAQIASWSNDAGDYALHMLKPTARFPSKPEEYAAHPVPSLEEWDQLWSVWDVVTRQMIPDEQLLDKPIKLRNACVFYLGHIPTFFDMKLTEATGGKPTEPSYFYNIFERGIDPDVDNPEQCHAHSEIPDSWPGLDVILEFQRNVRKRVRGLYESGKAYEDAWTGRALWLGLEHEIMHLETLLYMLLQSEWALPPATAAKPDFQQLAAEAHKQSVENEWFDVPAQTIEIGLDDPDVPDGPVRHFGWDVEKPQRKINVGALKAQGRPITNREYARYMSATSAKDMPASWINVNASNGANGANGHMNGDSDLHDFMHDKAVRTLYGPVPLKYAMDWPVSASYDELSGCARYMGGRIPTLEEARSIYYYVDAIKKRGPSKALGKTIPAVNGHLVNDGVEESPPSKPSANGSGAAAGPDSSDVFVNLEQANVGFKHWHPMPVTPYGNKLAGQGEMGGLWEWTSSALVQQEGFKPMKLYPAYSADFYDGKHNIVLGGSWSTHPRVAGRKTFVNWYQRNYPYVWAGARLVKDA</sequence>
<dbReference type="SUPFAM" id="SSF56436">
    <property type="entry name" value="C-type lectin-like"/>
    <property type="match status" value="1"/>
</dbReference>
<dbReference type="InterPro" id="IPR037158">
    <property type="entry name" value="Thr_synth_N_sf"/>
</dbReference>
<comment type="pathway">
    <text evidence="2">Amino-acid biosynthesis; L-threonine biosynthesis; L-threonine from L-aspartate: step 5/5.</text>
</comment>
<evidence type="ECO:0000256" key="5">
    <source>
        <dbReference type="ARBA" id="ARBA00022603"/>
    </source>
</evidence>
<evidence type="ECO:0000256" key="6">
    <source>
        <dbReference type="ARBA" id="ARBA00022605"/>
    </source>
</evidence>
<protein>
    <recommendedName>
        <fullName evidence="4">threonine synthase</fullName>
        <ecNumber evidence="4">4.2.3.1</ecNumber>
    </recommendedName>
</protein>
<dbReference type="Pfam" id="PF24857">
    <property type="entry name" value="THR4_C"/>
    <property type="match status" value="1"/>
</dbReference>
<dbReference type="InterPro" id="IPR042095">
    <property type="entry name" value="SUMF_sf"/>
</dbReference>
<dbReference type="OrthoDB" id="659at2759"/>
<dbReference type="Gene3D" id="3.90.1580.10">
    <property type="entry name" value="paralog of FGE (formylglycine-generating enzyme)"/>
    <property type="match status" value="1"/>
</dbReference>
<dbReference type="NCBIfam" id="TIGR00260">
    <property type="entry name" value="thrC"/>
    <property type="match status" value="1"/>
</dbReference>
<evidence type="ECO:0000256" key="3">
    <source>
        <dbReference type="ARBA" id="ARBA00005517"/>
    </source>
</evidence>
<feature type="domain" description="Histidine-specific methyltransferase SAM-dependent" evidence="15">
    <location>
        <begin position="624"/>
        <end position="927"/>
    </location>
</feature>
<dbReference type="CDD" id="cd01560">
    <property type="entry name" value="Thr-synth_2"/>
    <property type="match status" value="1"/>
</dbReference>
<dbReference type="Proteomes" id="UP000308549">
    <property type="component" value="Unassembled WGS sequence"/>
</dbReference>
<dbReference type="PANTHER" id="PTHR43397">
    <property type="entry name" value="ERGOTHIONEINE BIOSYNTHESIS PROTEIN 1"/>
    <property type="match status" value="1"/>
</dbReference>
<dbReference type="InterPro" id="IPR051128">
    <property type="entry name" value="EgtD_Methyltrsf_superfamily"/>
</dbReference>
<dbReference type="Pfam" id="PF00291">
    <property type="entry name" value="PALP"/>
    <property type="match status" value="1"/>
</dbReference>
<dbReference type="InterPro" id="IPR005532">
    <property type="entry name" value="SUMF_dom"/>
</dbReference>
<evidence type="ECO:0000256" key="8">
    <source>
        <dbReference type="ARBA" id="ARBA00022697"/>
    </source>
</evidence>
<evidence type="ECO:0000256" key="1">
    <source>
        <dbReference type="ARBA" id="ARBA00001933"/>
    </source>
</evidence>
<feature type="region of interest" description="Disordered" evidence="12">
    <location>
        <begin position="1296"/>
        <end position="1322"/>
    </location>
</feature>
<evidence type="ECO:0000256" key="7">
    <source>
        <dbReference type="ARBA" id="ARBA00022679"/>
    </source>
</evidence>
<evidence type="ECO:0000256" key="4">
    <source>
        <dbReference type="ARBA" id="ARBA00013028"/>
    </source>
</evidence>
<dbReference type="InterPro" id="IPR000634">
    <property type="entry name" value="Ser/Thr_deHydtase_PyrdxlP-BS"/>
</dbReference>
<evidence type="ECO:0000259" key="13">
    <source>
        <dbReference type="Pfam" id="PF00291"/>
    </source>
</evidence>
<keyword evidence="5" id="KW-0489">Methyltransferase</keyword>
<dbReference type="GO" id="GO:0004795">
    <property type="term" value="F:threonine synthase activity"/>
    <property type="evidence" value="ECO:0007669"/>
    <property type="project" value="UniProtKB-EC"/>
</dbReference>
<keyword evidence="18" id="KW-1185">Reference proteome</keyword>
<evidence type="ECO:0000313" key="17">
    <source>
        <dbReference type="EMBL" id="TKA33754.1"/>
    </source>
</evidence>
<keyword evidence="8" id="KW-0791">Threonine biosynthesis</keyword>
<feature type="domain" description="Threonine synthase N-terminal" evidence="16">
    <location>
        <begin position="9"/>
        <end position="88"/>
    </location>
</feature>
<comment type="caution">
    <text evidence="17">The sequence shown here is derived from an EMBL/GenBank/DDBJ whole genome shotgun (WGS) entry which is preliminary data.</text>
</comment>
<evidence type="ECO:0000256" key="11">
    <source>
        <dbReference type="PIRSR" id="PIRSR604450-51"/>
    </source>
</evidence>
<evidence type="ECO:0000313" key="18">
    <source>
        <dbReference type="Proteomes" id="UP000308549"/>
    </source>
</evidence>
<feature type="region of interest" description="Disordered" evidence="12">
    <location>
        <begin position="431"/>
        <end position="454"/>
    </location>
</feature>
<dbReference type="Pfam" id="PF03781">
    <property type="entry name" value="FGE-sulfatase"/>
    <property type="match status" value="2"/>
</dbReference>
<dbReference type="InterPro" id="IPR029144">
    <property type="entry name" value="Thr_synth_N"/>
</dbReference>
<dbReference type="Gene3D" id="3.40.50.1100">
    <property type="match status" value="2"/>
</dbReference>
<dbReference type="SUPFAM" id="SSF53686">
    <property type="entry name" value="Tryptophan synthase beta subunit-like PLP-dependent enzymes"/>
    <property type="match status" value="1"/>
</dbReference>
<dbReference type="InterPro" id="IPR016187">
    <property type="entry name" value="CTDL_fold"/>
</dbReference>
<dbReference type="InterPro" id="IPR036052">
    <property type="entry name" value="TrpB-like_PALP_sf"/>
</dbReference>
<evidence type="ECO:0000256" key="12">
    <source>
        <dbReference type="SAM" id="MobiDB-lite"/>
    </source>
</evidence>
<dbReference type="Pfam" id="PF14821">
    <property type="entry name" value="Thr_synth_N"/>
    <property type="match status" value="1"/>
</dbReference>
<evidence type="ECO:0000256" key="10">
    <source>
        <dbReference type="ARBA" id="ARBA00023239"/>
    </source>
</evidence>
<dbReference type="GO" id="GO:0008168">
    <property type="term" value="F:methyltransferase activity"/>
    <property type="evidence" value="ECO:0007669"/>
    <property type="project" value="UniProtKB-KW"/>
</dbReference>